<evidence type="ECO:0000313" key="2">
    <source>
        <dbReference type="Proteomes" id="UP000266721"/>
    </source>
</evidence>
<gene>
    <name evidence="1" type="ORF">AM593_04054</name>
</gene>
<dbReference type="SMR" id="A0A3R5Q7U2"/>
<proteinExistence type="predicted"/>
<accession>A0A3R5Q7U2</accession>
<sequence length="69" mass="7617">MHHLIEIELSKCGQVEDIKLKVMVLDQGKIAEFDGPNALLEDKNSIFHGMAKAANIGWVTETLGEPPMN</sequence>
<name>A0A3R5Q7U2_MYTGA</name>
<reference evidence="1 2" key="1">
    <citation type="journal article" date="2016" name="PLoS ONE">
        <title>A First Insight into the Genome of the Filter-Feeder Mussel Mytilus galloprovincialis.</title>
        <authorList>
            <person name="Murgarella M."/>
            <person name="Puiu D."/>
            <person name="Novoa B."/>
            <person name="Figueras A."/>
            <person name="Posada D."/>
            <person name="Canchaya C."/>
        </authorList>
    </citation>
    <scope>NUCLEOTIDE SEQUENCE [LARGE SCALE GENOMIC DNA]</scope>
    <source>
        <tissue evidence="1">Muscle</tissue>
    </source>
</reference>
<feature type="non-terminal residue" evidence="1">
    <location>
        <position position="1"/>
    </location>
</feature>
<protein>
    <submittedName>
        <fullName evidence="1">Uncharacterized protein</fullName>
    </submittedName>
</protein>
<evidence type="ECO:0000313" key="1">
    <source>
        <dbReference type="EMBL" id="OPL21139.1"/>
    </source>
</evidence>
<dbReference type="Proteomes" id="UP000266721">
    <property type="component" value="Unassembled WGS sequence"/>
</dbReference>
<keyword evidence="2" id="KW-1185">Reference proteome</keyword>
<dbReference type="AlphaFoldDB" id="A0A3R5Q7U2"/>
<organism evidence="1 2">
    <name type="scientific">Mytilus galloprovincialis</name>
    <name type="common">Mediterranean mussel</name>
    <dbReference type="NCBI Taxonomy" id="29158"/>
    <lineage>
        <taxon>Eukaryota</taxon>
        <taxon>Metazoa</taxon>
        <taxon>Spiralia</taxon>
        <taxon>Lophotrochozoa</taxon>
        <taxon>Mollusca</taxon>
        <taxon>Bivalvia</taxon>
        <taxon>Autobranchia</taxon>
        <taxon>Pteriomorphia</taxon>
        <taxon>Mytilida</taxon>
        <taxon>Mytiloidea</taxon>
        <taxon>Mytilidae</taxon>
        <taxon>Mytilinae</taxon>
        <taxon>Mytilus</taxon>
    </lineage>
</organism>
<dbReference type="EMBL" id="KV594779">
    <property type="protein sequence ID" value="OPL21139.1"/>
    <property type="molecule type" value="Genomic_DNA"/>
</dbReference>